<dbReference type="Pfam" id="PF00072">
    <property type="entry name" value="Response_reg"/>
    <property type="match status" value="1"/>
</dbReference>
<dbReference type="PANTHER" id="PTHR42872">
    <property type="entry name" value="PROTEIN-GLUTAMATE METHYLESTERASE/PROTEIN-GLUTAMINE GLUTAMINASE"/>
    <property type="match status" value="1"/>
</dbReference>
<dbReference type="SMART" id="SM00448">
    <property type="entry name" value="REC"/>
    <property type="match status" value="1"/>
</dbReference>
<accession>A0A382JT34</accession>
<dbReference type="Gene3D" id="3.40.50.2300">
    <property type="match status" value="1"/>
</dbReference>
<reference evidence="2" key="1">
    <citation type="submission" date="2018-05" db="EMBL/GenBank/DDBJ databases">
        <authorList>
            <person name="Lanie J.A."/>
            <person name="Ng W.-L."/>
            <person name="Kazmierczak K.M."/>
            <person name="Andrzejewski T.M."/>
            <person name="Davidsen T.M."/>
            <person name="Wayne K.J."/>
            <person name="Tettelin H."/>
            <person name="Glass J.I."/>
            <person name="Rusch D."/>
            <person name="Podicherti R."/>
            <person name="Tsui H.-C.T."/>
            <person name="Winkler M.E."/>
        </authorList>
    </citation>
    <scope>NUCLEOTIDE SEQUENCE</scope>
</reference>
<sequence>MSKKKILVVDDVELMRKTMGEIVNSDPGLEVVGYAEDGMQAVKVAADKHPDLILLDLEMPEWDGMGFLRHYRHQYEGKVIVLSAKVGGRLKPIGDAALRSGADAVLEKPMGEADAAGKPSPESCKIIIDKIYEVLGS</sequence>
<dbReference type="AlphaFoldDB" id="A0A382JT34"/>
<protein>
    <recommendedName>
        <fullName evidence="1">Response regulatory domain-containing protein</fullName>
    </recommendedName>
</protein>
<dbReference type="CDD" id="cd17541">
    <property type="entry name" value="REC_CheB-like"/>
    <property type="match status" value="1"/>
</dbReference>
<dbReference type="InterPro" id="IPR011006">
    <property type="entry name" value="CheY-like_superfamily"/>
</dbReference>
<dbReference type="PANTHER" id="PTHR42872:SF3">
    <property type="entry name" value="PROTEIN-GLUTAMATE METHYLESTERASE_PROTEIN-GLUTAMINE GLUTAMINASE 1"/>
    <property type="match status" value="1"/>
</dbReference>
<name>A0A382JT34_9ZZZZ</name>
<dbReference type="PROSITE" id="PS50110">
    <property type="entry name" value="RESPONSE_REGULATORY"/>
    <property type="match status" value="1"/>
</dbReference>
<dbReference type="GO" id="GO:0000160">
    <property type="term" value="P:phosphorelay signal transduction system"/>
    <property type="evidence" value="ECO:0007669"/>
    <property type="project" value="InterPro"/>
</dbReference>
<evidence type="ECO:0000259" key="1">
    <source>
        <dbReference type="PROSITE" id="PS50110"/>
    </source>
</evidence>
<dbReference type="SUPFAM" id="SSF52172">
    <property type="entry name" value="CheY-like"/>
    <property type="match status" value="1"/>
</dbReference>
<dbReference type="EMBL" id="UINC01076089">
    <property type="protein sequence ID" value="SVC14919.1"/>
    <property type="molecule type" value="Genomic_DNA"/>
</dbReference>
<dbReference type="InterPro" id="IPR001789">
    <property type="entry name" value="Sig_transdc_resp-reg_receiver"/>
</dbReference>
<evidence type="ECO:0000313" key="2">
    <source>
        <dbReference type="EMBL" id="SVC14919.1"/>
    </source>
</evidence>
<gene>
    <name evidence="2" type="ORF">METZ01_LOCUS267773</name>
</gene>
<organism evidence="2">
    <name type="scientific">marine metagenome</name>
    <dbReference type="NCBI Taxonomy" id="408172"/>
    <lineage>
        <taxon>unclassified sequences</taxon>
        <taxon>metagenomes</taxon>
        <taxon>ecological metagenomes</taxon>
    </lineage>
</organism>
<proteinExistence type="predicted"/>
<feature type="domain" description="Response regulatory" evidence="1">
    <location>
        <begin position="5"/>
        <end position="123"/>
    </location>
</feature>